<evidence type="ECO:0000313" key="5">
    <source>
        <dbReference type="Proteomes" id="UP000886520"/>
    </source>
</evidence>
<dbReference type="AlphaFoldDB" id="A0A9D4ZKS0"/>
<dbReference type="GO" id="GO:0008270">
    <property type="term" value="F:zinc ion binding"/>
    <property type="evidence" value="ECO:0007669"/>
    <property type="project" value="TreeGrafter"/>
</dbReference>
<dbReference type="OrthoDB" id="10248838at2759"/>
<comment type="caution">
    <text evidence="4">The sequence shown here is derived from an EMBL/GenBank/DDBJ whole genome shotgun (WGS) entry which is preliminary data.</text>
</comment>
<dbReference type="InterPro" id="IPR008584">
    <property type="entry name" value="CXXC_Zn-binding_euk"/>
</dbReference>
<keyword evidence="2" id="KW-0479">Metal-binding</keyword>
<proteinExistence type="inferred from homology"/>
<evidence type="ECO:0000256" key="2">
    <source>
        <dbReference type="ARBA" id="ARBA00022723"/>
    </source>
</evidence>
<evidence type="ECO:0000256" key="3">
    <source>
        <dbReference type="ARBA" id="ARBA00022833"/>
    </source>
</evidence>
<sequence>MVLLSLEIRAELENLLNLQPQEASDFPYFFKVKCNNCGEITEKYSCVVFSELLYLPNSRGKAHLVQRCKFCSREGSVTMMEGKGRPYTLEDSEAGKYVPLMCFDCRGIEPCEFSFRSGWAATGASGTKFLDIDLTEGDFTEYDEKESCPVAISNLEHRFVVSK</sequence>
<evidence type="ECO:0000256" key="1">
    <source>
        <dbReference type="ARBA" id="ARBA00007818"/>
    </source>
</evidence>
<dbReference type="Proteomes" id="UP000886520">
    <property type="component" value="Chromosome 6"/>
</dbReference>
<accession>A0A9D4ZKS0</accession>
<gene>
    <name evidence="4" type="ORF">GOP47_0006790</name>
</gene>
<dbReference type="PANTHER" id="PTHR12857">
    <property type="entry name" value="CXXC MOTIF CONTAINING ZINC BINDING PROTEIN"/>
    <property type="match status" value="1"/>
</dbReference>
<reference evidence="4" key="1">
    <citation type="submission" date="2021-01" db="EMBL/GenBank/DDBJ databases">
        <title>Adiantum capillus-veneris genome.</title>
        <authorList>
            <person name="Fang Y."/>
            <person name="Liao Q."/>
        </authorList>
    </citation>
    <scope>NUCLEOTIDE SEQUENCE</scope>
    <source>
        <strain evidence="4">H3</strain>
        <tissue evidence="4">Leaf</tissue>
    </source>
</reference>
<dbReference type="SUPFAM" id="SSF141678">
    <property type="entry name" value="MAL13P1.257-like"/>
    <property type="match status" value="1"/>
</dbReference>
<keyword evidence="3" id="KW-0862">Zinc</keyword>
<organism evidence="4 5">
    <name type="scientific">Adiantum capillus-veneris</name>
    <name type="common">Maidenhair fern</name>
    <dbReference type="NCBI Taxonomy" id="13818"/>
    <lineage>
        <taxon>Eukaryota</taxon>
        <taxon>Viridiplantae</taxon>
        <taxon>Streptophyta</taxon>
        <taxon>Embryophyta</taxon>
        <taxon>Tracheophyta</taxon>
        <taxon>Polypodiopsida</taxon>
        <taxon>Polypodiidae</taxon>
        <taxon>Polypodiales</taxon>
        <taxon>Pteridineae</taxon>
        <taxon>Pteridaceae</taxon>
        <taxon>Vittarioideae</taxon>
        <taxon>Adiantum</taxon>
    </lineage>
</organism>
<dbReference type="PANTHER" id="PTHR12857:SF0">
    <property type="entry name" value="CXXC MOTIF CONTAINING ZINC BINDING PROTEIN"/>
    <property type="match status" value="1"/>
</dbReference>
<dbReference type="EMBL" id="JABFUD020000006">
    <property type="protein sequence ID" value="KAI5079119.1"/>
    <property type="molecule type" value="Genomic_DNA"/>
</dbReference>
<comment type="similarity">
    <text evidence="1">Belongs to the UPF0587 family.</text>
</comment>
<dbReference type="Pfam" id="PF05907">
    <property type="entry name" value="CXXC_Zn-b_euk"/>
    <property type="match status" value="1"/>
</dbReference>
<protein>
    <submittedName>
        <fullName evidence="4">Uncharacterized protein</fullName>
    </submittedName>
</protein>
<evidence type="ECO:0000313" key="4">
    <source>
        <dbReference type="EMBL" id="KAI5079119.1"/>
    </source>
</evidence>
<keyword evidence="5" id="KW-1185">Reference proteome</keyword>
<name>A0A9D4ZKS0_ADICA</name>